<dbReference type="AlphaFoldDB" id="A0AAD7SP81"/>
<comment type="caution">
    <text evidence="2">The sequence shown here is derived from an EMBL/GenBank/DDBJ whole genome shotgun (WGS) entry which is preliminary data.</text>
</comment>
<feature type="region of interest" description="Disordered" evidence="1">
    <location>
        <begin position="93"/>
        <end position="129"/>
    </location>
</feature>
<evidence type="ECO:0000256" key="1">
    <source>
        <dbReference type="SAM" id="MobiDB-lite"/>
    </source>
</evidence>
<evidence type="ECO:0000313" key="3">
    <source>
        <dbReference type="Proteomes" id="UP001221898"/>
    </source>
</evidence>
<dbReference type="EMBL" id="JAINUG010000045">
    <property type="protein sequence ID" value="KAJ8406105.1"/>
    <property type="molecule type" value="Genomic_DNA"/>
</dbReference>
<dbReference type="Proteomes" id="UP001221898">
    <property type="component" value="Unassembled WGS sequence"/>
</dbReference>
<feature type="compositionally biased region" description="Basic and acidic residues" evidence="1">
    <location>
        <begin position="93"/>
        <end position="103"/>
    </location>
</feature>
<accession>A0AAD7SP81</accession>
<keyword evidence="3" id="KW-1185">Reference proteome</keyword>
<sequence>MIAFPPDQHIERSLPRERLHIDCRRLNSTAVHDEHVIRTQRARDPDITQAHIDASEGLYSARSGQYLSSITPRSRPSARMHIGCAKAAWREMRAEVSEARRSGDDEDEKKHSYRRARNGNITSCTAPLT</sequence>
<feature type="compositionally biased region" description="Polar residues" evidence="1">
    <location>
        <begin position="119"/>
        <end position="129"/>
    </location>
</feature>
<protein>
    <submittedName>
        <fullName evidence="2">Uncharacterized protein</fullName>
    </submittedName>
</protein>
<evidence type="ECO:0000313" key="2">
    <source>
        <dbReference type="EMBL" id="KAJ8406105.1"/>
    </source>
</evidence>
<proteinExistence type="predicted"/>
<reference evidence="2" key="1">
    <citation type="journal article" date="2023" name="Science">
        <title>Genome structures resolve the early diversification of teleost fishes.</title>
        <authorList>
            <person name="Parey E."/>
            <person name="Louis A."/>
            <person name="Montfort J."/>
            <person name="Bouchez O."/>
            <person name="Roques C."/>
            <person name="Iampietro C."/>
            <person name="Lluch J."/>
            <person name="Castinel A."/>
            <person name="Donnadieu C."/>
            <person name="Desvignes T."/>
            <person name="Floi Bucao C."/>
            <person name="Jouanno E."/>
            <person name="Wen M."/>
            <person name="Mejri S."/>
            <person name="Dirks R."/>
            <person name="Jansen H."/>
            <person name="Henkel C."/>
            <person name="Chen W.J."/>
            <person name="Zahm M."/>
            <person name="Cabau C."/>
            <person name="Klopp C."/>
            <person name="Thompson A.W."/>
            <person name="Robinson-Rechavi M."/>
            <person name="Braasch I."/>
            <person name="Lecointre G."/>
            <person name="Bobe J."/>
            <person name="Postlethwait J.H."/>
            <person name="Berthelot C."/>
            <person name="Roest Crollius H."/>
            <person name="Guiguen Y."/>
        </authorList>
    </citation>
    <scope>NUCLEOTIDE SEQUENCE</scope>
    <source>
        <strain evidence="2">NC1722</strain>
    </source>
</reference>
<organism evidence="2 3">
    <name type="scientific">Aldrovandia affinis</name>
    <dbReference type="NCBI Taxonomy" id="143900"/>
    <lineage>
        <taxon>Eukaryota</taxon>
        <taxon>Metazoa</taxon>
        <taxon>Chordata</taxon>
        <taxon>Craniata</taxon>
        <taxon>Vertebrata</taxon>
        <taxon>Euteleostomi</taxon>
        <taxon>Actinopterygii</taxon>
        <taxon>Neopterygii</taxon>
        <taxon>Teleostei</taxon>
        <taxon>Notacanthiformes</taxon>
        <taxon>Halosauridae</taxon>
        <taxon>Aldrovandia</taxon>
    </lineage>
</organism>
<name>A0AAD7SP81_9TELE</name>
<gene>
    <name evidence="2" type="ORF">AAFF_G00309930</name>
</gene>